<dbReference type="InterPro" id="IPR011045">
    <property type="entry name" value="N2O_reductase_N"/>
</dbReference>
<evidence type="ECO:0000313" key="2">
    <source>
        <dbReference type="EMBL" id="CAL5229447.1"/>
    </source>
</evidence>
<gene>
    <name evidence="2" type="primary">g12772</name>
    <name evidence="2" type="ORF">VP750_LOCUS11353</name>
</gene>
<feature type="signal peptide" evidence="1">
    <location>
        <begin position="1"/>
        <end position="24"/>
    </location>
</feature>
<name>A0ABP1GC68_9CHLO</name>
<organism evidence="2 3">
    <name type="scientific">Coccomyxa viridis</name>
    <dbReference type="NCBI Taxonomy" id="1274662"/>
    <lineage>
        <taxon>Eukaryota</taxon>
        <taxon>Viridiplantae</taxon>
        <taxon>Chlorophyta</taxon>
        <taxon>core chlorophytes</taxon>
        <taxon>Trebouxiophyceae</taxon>
        <taxon>Trebouxiophyceae incertae sedis</taxon>
        <taxon>Coccomyxaceae</taxon>
        <taxon>Coccomyxa</taxon>
    </lineage>
</organism>
<accession>A0ABP1GC68</accession>
<comment type="caution">
    <text evidence="2">The sequence shown here is derived from an EMBL/GenBank/DDBJ whole genome shotgun (WGS) entry which is preliminary data.</text>
</comment>
<evidence type="ECO:0000256" key="1">
    <source>
        <dbReference type="SAM" id="SignalP"/>
    </source>
</evidence>
<protein>
    <submittedName>
        <fullName evidence="2">G12772 protein</fullName>
    </submittedName>
</protein>
<dbReference type="Proteomes" id="UP001497392">
    <property type="component" value="Unassembled WGS sequence"/>
</dbReference>
<proteinExistence type="predicted"/>
<dbReference type="SUPFAM" id="SSF69322">
    <property type="entry name" value="Tricorn protease domain 2"/>
    <property type="match status" value="1"/>
</dbReference>
<dbReference type="EMBL" id="CAXHTA020000020">
    <property type="protein sequence ID" value="CAL5229447.1"/>
    <property type="molecule type" value="Genomic_DNA"/>
</dbReference>
<dbReference type="SUPFAM" id="SSF50974">
    <property type="entry name" value="Nitrous oxide reductase, N-terminal domain"/>
    <property type="match status" value="1"/>
</dbReference>
<evidence type="ECO:0000313" key="3">
    <source>
        <dbReference type="Proteomes" id="UP001497392"/>
    </source>
</evidence>
<feature type="chain" id="PRO_5047160761" evidence="1">
    <location>
        <begin position="25"/>
        <end position="557"/>
    </location>
</feature>
<sequence>MNMALSFAALAAIVGLVCVSNVAAVRNGDEVFQTKQPRGAFYVFADKAIHVVDPQTLKIQKNITVDQTGAPLTNAKNKSRTWNDVAFVEDAKDGKYYVFANEGDIYTDAAGNEFSYVTVIDTQAAAIVGRVQVGALPVHGYSIPQLSQFWAHSDINGTFNVINVTSINATAATVADFKTNTGHGKLLLDDSLYPEAYATNVNEQVIEQINLPSQNRTNSFNYSSFLPDPTICTGTHSVGYSNISQHAFFECADNKGIFEWNTVTNTFVKFFANITGYVSVAPGDDEVLVVGYDSNVNVLKPQANNVPAVPQYTFLVSGDPDLNPVYWSPSNTSTDEPAGNYYVYLALKQNTNIYNLQAAAKLGLDVTDDSYTSAPGDCQYANSTATAKGGRRLLHGGDMDMDASSPSGKKLATGASNQVLTPQCGACAPGVAAANPKAYNASMSGLAFVSLATLQGNASANTDAQTTLISAGAVAQTVNGDSDANQCSYGESSRAAKRGGPWIATVADFPQPSLYIINAANQSVHGFVATASHPTKIAWVPSRFGNPPVAASSVGRG</sequence>
<keyword evidence="1" id="KW-0732">Signal</keyword>
<reference evidence="2 3" key="1">
    <citation type="submission" date="2024-06" db="EMBL/GenBank/DDBJ databases">
        <authorList>
            <person name="Kraege A."/>
            <person name="Thomma B."/>
        </authorList>
    </citation>
    <scope>NUCLEOTIDE SEQUENCE [LARGE SCALE GENOMIC DNA]</scope>
</reference>
<keyword evidence="3" id="KW-1185">Reference proteome</keyword>